<comment type="caution">
    <text evidence="4">The sequence shown here is derived from an EMBL/GenBank/DDBJ whole genome shotgun (WGS) entry which is preliminary data.</text>
</comment>
<reference evidence="4" key="1">
    <citation type="journal article" date="2018" name="Genome Biol.">
        <title>SKESA: strategic k-mer extension for scrupulous assemblies.</title>
        <authorList>
            <person name="Souvorov A."/>
            <person name="Agarwala R."/>
            <person name="Lipman D.J."/>
        </authorList>
    </citation>
    <scope>NUCLEOTIDE SEQUENCE</scope>
    <source>
        <strain evidence="4">Salmonella enterica</strain>
    </source>
</reference>
<evidence type="ECO:0000259" key="3">
    <source>
        <dbReference type="PROSITE" id="PS51898"/>
    </source>
</evidence>
<evidence type="ECO:0000256" key="2">
    <source>
        <dbReference type="ARBA" id="ARBA00023172"/>
    </source>
</evidence>
<keyword evidence="1" id="KW-0229">DNA integration</keyword>
<dbReference type="AlphaFoldDB" id="A0A726QES6"/>
<dbReference type="PANTHER" id="PTHR30349">
    <property type="entry name" value="PHAGE INTEGRASE-RELATED"/>
    <property type="match status" value="1"/>
</dbReference>
<evidence type="ECO:0000313" key="4">
    <source>
        <dbReference type="EMBL" id="HAE1601788.1"/>
    </source>
</evidence>
<feature type="domain" description="Tyr recombinase" evidence="3">
    <location>
        <begin position="1"/>
        <end position="151"/>
    </location>
</feature>
<protein>
    <submittedName>
        <fullName evidence="4">Tyrosine-type recombinase/integrase</fullName>
    </submittedName>
</protein>
<sequence length="251" mass="28864">YFREKNLMLYVIFHLALETAMRQGEILALRWEHIDLRHGVAHLPETKNGHSRDVPLSRRARNFLQMMPVNLHGNVFDYTASGFKNAWRIATQRLRIEDLHFHDLRHEAISRFFELGSLNVMEIAAISGHRSMNMLKRYTHLRAWQLVSKLDARRRQTQKVAAWFVPYPAHITTIDEENGQKAHRIEIGDFDNLHVTATTKEEAVHRASEVLLRTLAIAAQKGERVPSPGALPVNDPDYIMICPLNPGSTPL</sequence>
<dbReference type="Pfam" id="PF00589">
    <property type="entry name" value="Phage_integrase"/>
    <property type="match status" value="1"/>
</dbReference>
<organism evidence="4">
    <name type="scientific">Salmonella enterica subsp. enterica serovar Saintpaul</name>
    <dbReference type="NCBI Taxonomy" id="90105"/>
    <lineage>
        <taxon>Bacteria</taxon>
        <taxon>Pseudomonadati</taxon>
        <taxon>Pseudomonadota</taxon>
        <taxon>Gammaproteobacteria</taxon>
        <taxon>Enterobacterales</taxon>
        <taxon>Enterobacteriaceae</taxon>
        <taxon>Salmonella</taxon>
    </lineage>
</organism>
<dbReference type="EMBL" id="DAARAI010000015">
    <property type="protein sequence ID" value="HAE1601788.1"/>
    <property type="molecule type" value="Genomic_DNA"/>
</dbReference>
<dbReference type="SUPFAM" id="SSF56349">
    <property type="entry name" value="DNA breaking-rejoining enzymes"/>
    <property type="match status" value="1"/>
</dbReference>
<name>A0A726QES6_SALET</name>
<keyword evidence="2" id="KW-0233">DNA recombination</keyword>
<dbReference type="GO" id="GO:0003677">
    <property type="term" value="F:DNA binding"/>
    <property type="evidence" value="ECO:0007669"/>
    <property type="project" value="InterPro"/>
</dbReference>
<dbReference type="InterPro" id="IPR035069">
    <property type="entry name" value="TTHA1013/TTHA0281-like"/>
</dbReference>
<gene>
    <name evidence="4" type="ORF">G2931_22525</name>
</gene>
<dbReference type="PROSITE" id="PS51898">
    <property type="entry name" value="TYR_RECOMBINASE"/>
    <property type="match status" value="1"/>
</dbReference>
<accession>A0A726QES6</accession>
<proteinExistence type="predicted"/>
<dbReference type="SUPFAM" id="SSF143100">
    <property type="entry name" value="TTHA1013/TTHA0281-like"/>
    <property type="match status" value="1"/>
</dbReference>
<dbReference type="Gene3D" id="1.10.443.10">
    <property type="entry name" value="Intergrase catalytic core"/>
    <property type="match status" value="1"/>
</dbReference>
<dbReference type="InterPro" id="IPR002104">
    <property type="entry name" value="Integrase_catalytic"/>
</dbReference>
<evidence type="ECO:0000256" key="1">
    <source>
        <dbReference type="ARBA" id="ARBA00022908"/>
    </source>
</evidence>
<dbReference type="PANTHER" id="PTHR30349:SF94">
    <property type="entry name" value="INTEGRASE_RECOMBINASE HI_1414-RELATED"/>
    <property type="match status" value="1"/>
</dbReference>
<dbReference type="CDD" id="cd00796">
    <property type="entry name" value="INT_Rci_Hp1_C"/>
    <property type="match status" value="1"/>
</dbReference>
<dbReference type="InterPro" id="IPR011010">
    <property type="entry name" value="DNA_brk_join_enz"/>
</dbReference>
<dbReference type="GO" id="GO:0015074">
    <property type="term" value="P:DNA integration"/>
    <property type="evidence" value="ECO:0007669"/>
    <property type="project" value="UniProtKB-KW"/>
</dbReference>
<dbReference type="InterPro" id="IPR050090">
    <property type="entry name" value="Tyrosine_recombinase_XerCD"/>
</dbReference>
<feature type="non-terminal residue" evidence="4">
    <location>
        <position position="1"/>
    </location>
</feature>
<dbReference type="InterPro" id="IPR013762">
    <property type="entry name" value="Integrase-like_cat_sf"/>
</dbReference>
<dbReference type="GO" id="GO:0006310">
    <property type="term" value="P:DNA recombination"/>
    <property type="evidence" value="ECO:0007669"/>
    <property type="project" value="UniProtKB-KW"/>
</dbReference>
<reference evidence="4" key="2">
    <citation type="submission" date="2019-10" db="EMBL/GenBank/DDBJ databases">
        <authorList>
            <consortium name="NCBI Pathogen Detection Project"/>
        </authorList>
    </citation>
    <scope>NUCLEOTIDE SEQUENCE</scope>
    <source>
        <strain evidence="4">Salmonella enterica</strain>
    </source>
</reference>